<reference evidence="2" key="1">
    <citation type="journal article" date="2022" name="Int. J. Mol. Sci.">
        <title>Draft Genome of Tanacetum Coccineum: Genomic Comparison of Closely Related Tanacetum-Family Plants.</title>
        <authorList>
            <person name="Yamashiro T."/>
            <person name="Shiraishi A."/>
            <person name="Nakayama K."/>
            <person name="Satake H."/>
        </authorList>
    </citation>
    <scope>NUCLEOTIDE SEQUENCE</scope>
</reference>
<protein>
    <recommendedName>
        <fullName evidence="4">CCHC-type domain-containing protein</fullName>
    </recommendedName>
</protein>
<feature type="region of interest" description="Disordered" evidence="1">
    <location>
        <begin position="897"/>
        <end position="917"/>
    </location>
</feature>
<sequence>MHGEDKGILWLQRDFSIYVCNMFDTGQVIQNGNSKKRISTRKDGIVRILSPVTAAEIQVVEKERKAKNILLMAIPKEHMRRFHGMDDVKEIMVLEAHGAEVSTEDANHKFLKSLPPEWSNLAMTMRTKLDVDTLSIDDMYNNLRGEHTEVEETNHATHGISAQVVSGDYTPTPQEEIDESLYVYGKKGPQEPEPNVSDDRSSEYSTCQSNDSAGSIGTSSEHSVDPESEISSVPPEVYVSTPITTNEKGVSDPKSKEVEPSCVSHIKTPRQPIKDQATPKVNRKNWNAMMERELGEGYSFTKKKCFVCGSLSHLIKDCDYYEKKMAREAEFKKQRVFNTGNRVAKPVWTNANRVNHANQFVPKPVQLNGGRPNANSVRPNVNTGRVNVNSVRSNVNTGRTNVNPVRPTVNTGSSNVNTVRSRQPVPTKTSNSFSPKRPQVNLFNQRRHFSKSHSSVRRPFAKITAQMSHSHAVKENWGSAVKTSAGYNWRNSKPHSNYDSGPTFFRTVNAKGPQGRPKPVKAWVLRKPDESAGFAEIVDCLRGSNLRYALTYAPIRNKLQLADASGITMMRNNEIFEGMGNMRNKGKIGGQGYSRSKMRVYVSQPPGFVDPDHPKKVYKVVKLCMDCIKLLELDIKKFDLVIVKTAINPWRDQSGRLQKDKEAVDVDVHLYRSMIGTDKSDIHINKQSKRASTDTESEESKRCQRIKAKPESQASFKQFWQTATANTLADGTLELHATIDPLCIQSLRHLLEPKLSHMERCSGIYNVKNFLMWPQFNIIIHQFQYHYILYHQYIFINHTYSYPAYTPTPILIDPEPMEHTFEEPSPAHQHFSPPQEHAQGQRTLDYLFQVVPQLMTKIDSLEKDLKQTKLTMGSAIVKLVKKVKKMEGILKRRNVVLSDSEEEESEAQGRKSQDDPLVSLVQGLGRRYKRRKETKGKKVVTSLDFQEKVSTRYAEGINTVEGVNTGSIKVSTVSRQVSTDSIKKSIPSSDKGQREGKAPMIIEEAPKMVCKAMLDKKLQGGKPDEDCYKLLKWMEKQAGIRK</sequence>
<comment type="caution">
    <text evidence="2">The sequence shown here is derived from an EMBL/GenBank/DDBJ whole genome shotgun (WGS) entry which is preliminary data.</text>
</comment>
<feature type="compositionally biased region" description="Polar residues" evidence="1">
    <location>
        <begin position="399"/>
        <end position="434"/>
    </location>
</feature>
<keyword evidence="3" id="KW-1185">Reference proteome</keyword>
<feature type="region of interest" description="Disordered" evidence="1">
    <location>
        <begin position="150"/>
        <end position="257"/>
    </location>
</feature>
<evidence type="ECO:0000256" key="1">
    <source>
        <dbReference type="SAM" id="MobiDB-lite"/>
    </source>
</evidence>
<gene>
    <name evidence="2" type="ORF">Tco_0950920</name>
</gene>
<reference evidence="2" key="2">
    <citation type="submission" date="2022-01" db="EMBL/GenBank/DDBJ databases">
        <authorList>
            <person name="Yamashiro T."/>
            <person name="Shiraishi A."/>
            <person name="Satake H."/>
            <person name="Nakayama K."/>
        </authorList>
    </citation>
    <scope>NUCLEOTIDE SEQUENCE</scope>
</reference>
<feature type="compositionally biased region" description="Low complexity" evidence="1">
    <location>
        <begin position="380"/>
        <end position="398"/>
    </location>
</feature>
<dbReference type="Proteomes" id="UP001151760">
    <property type="component" value="Unassembled WGS sequence"/>
</dbReference>
<dbReference type="EMBL" id="BQNB010015626">
    <property type="protein sequence ID" value="GJT42205.1"/>
    <property type="molecule type" value="Genomic_DNA"/>
</dbReference>
<evidence type="ECO:0008006" key="4">
    <source>
        <dbReference type="Google" id="ProtNLM"/>
    </source>
</evidence>
<feature type="region of interest" description="Disordered" evidence="1">
    <location>
        <begin position="682"/>
        <end position="701"/>
    </location>
</feature>
<feature type="compositionally biased region" description="Polar residues" evidence="1">
    <location>
        <begin position="203"/>
        <end position="221"/>
    </location>
</feature>
<name>A0ABQ5DT34_9ASTR</name>
<proteinExistence type="predicted"/>
<organism evidence="2 3">
    <name type="scientific">Tanacetum coccineum</name>
    <dbReference type="NCBI Taxonomy" id="301880"/>
    <lineage>
        <taxon>Eukaryota</taxon>
        <taxon>Viridiplantae</taxon>
        <taxon>Streptophyta</taxon>
        <taxon>Embryophyta</taxon>
        <taxon>Tracheophyta</taxon>
        <taxon>Spermatophyta</taxon>
        <taxon>Magnoliopsida</taxon>
        <taxon>eudicotyledons</taxon>
        <taxon>Gunneridae</taxon>
        <taxon>Pentapetalae</taxon>
        <taxon>asterids</taxon>
        <taxon>campanulids</taxon>
        <taxon>Asterales</taxon>
        <taxon>Asteraceae</taxon>
        <taxon>Asteroideae</taxon>
        <taxon>Anthemideae</taxon>
        <taxon>Anthemidinae</taxon>
        <taxon>Tanacetum</taxon>
    </lineage>
</organism>
<accession>A0ABQ5DT34</accession>
<evidence type="ECO:0000313" key="3">
    <source>
        <dbReference type="Proteomes" id="UP001151760"/>
    </source>
</evidence>
<evidence type="ECO:0000313" key="2">
    <source>
        <dbReference type="EMBL" id="GJT42205.1"/>
    </source>
</evidence>
<feature type="region of interest" description="Disordered" evidence="1">
    <location>
        <begin position="363"/>
        <end position="438"/>
    </location>
</feature>